<evidence type="ECO:0000313" key="3">
    <source>
        <dbReference type="Proteomes" id="UP000271227"/>
    </source>
</evidence>
<evidence type="ECO:0000259" key="1">
    <source>
        <dbReference type="Pfam" id="PF00561"/>
    </source>
</evidence>
<gene>
    <name evidence="2" type="ORF">BXY39_3805</name>
</gene>
<dbReference type="InterPro" id="IPR050471">
    <property type="entry name" value="AB_hydrolase"/>
</dbReference>
<sequence>MPVLQRGNAQIYYEVHGQGDPVVCLGGWGSFCHGEHHHLPWGLLDRHQVIIMDYRGIGESTDDPTLDATMDLYARDVCAILDHLGLKNVHLLGMVGIGACVTQIISITRPDLARSMVNTGSWATMDRFLKDQLELFLTVHREMGFLAFQKTVSLLSFEPGYYAKNIDRLLGESGVWHHLNGRVDAHARFIEASVRHDVMDALRTVQTPSLILHAPLDQVTGPRTTKPIEDALPNARGHVMEGAAHVIAGRPLKQAFADLLRDFYATV</sequence>
<comment type="caution">
    <text evidence="2">The sequence shown here is derived from an EMBL/GenBank/DDBJ whole genome shotgun (WGS) entry which is preliminary data.</text>
</comment>
<accession>A0A3M0BW29</accession>
<dbReference type="InterPro" id="IPR029058">
    <property type="entry name" value="AB_hydrolase_fold"/>
</dbReference>
<dbReference type="InParanoid" id="A0A3M0BW29"/>
<dbReference type="PANTHER" id="PTHR43433">
    <property type="entry name" value="HYDROLASE, ALPHA/BETA FOLD FAMILY PROTEIN"/>
    <property type="match status" value="1"/>
</dbReference>
<dbReference type="SUPFAM" id="SSF53474">
    <property type="entry name" value="alpha/beta-Hydrolases"/>
    <property type="match status" value="1"/>
</dbReference>
<dbReference type="InterPro" id="IPR000073">
    <property type="entry name" value="AB_hydrolase_1"/>
</dbReference>
<keyword evidence="3" id="KW-1185">Reference proteome</keyword>
<dbReference type="PANTHER" id="PTHR43433:SF5">
    <property type="entry name" value="AB HYDROLASE-1 DOMAIN-CONTAINING PROTEIN"/>
    <property type="match status" value="1"/>
</dbReference>
<organism evidence="2 3">
    <name type="scientific">Eilatimonas milleporae</name>
    <dbReference type="NCBI Taxonomy" id="911205"/>
    <lineage>
        <taxon>Bacteria</taxon>
        <taxon>Pseudomonadati</taxon>
        <taxon>Pseudomonadota</taxon>
        <taxon>Alphaproteobacteria</taxon>
        <taxon>Kordiimonadales</taxon>
        <taxon>Kordiimonadaceae</taxon>
        <taxon>Eilatimonas</taxon>
    </lineage>
</organism>
<dbReference type="EMBL" id="REFR01000017">
    <property type="protein sequence ID" value="RMB00617.1"/>
    <property type="molecule type" value="Genomic_DNA"/>
</dbReference>
<dbReference type="RefSeq" id="WP_121940436.1">
    <property type="nucleotide sequence ID" value="NZ_REFR01000017.1"/>
</dbReference>
<dbReference type="Pfam" id="PF00561">
    <property type="entry name" value="Abhydrolase_1"/>
    <property type="match status" value="1"/>
</dbReference>
<dbReference type="Gene3D" id="3.40.50.1820">
    <property type="entry name" value="alpha/beta hydrolase"/>
    <property type="match status" value="1"/>
</dbReference>
<dbReference type="OrthoDB" id="9780765at2"/>
<dbReference type="AlphaFoldDB" id="A0A3M0BW29"/>
<name>A0A3M0BW29_9PROT</name>
<protein>
    <submittedName>
        <fullName evidence="2">Pimeloyl-ACP methyl ester carboxylesterase</fullName>
    </submittedName>
</protein>
<dbReference type="Proteomes" id="UP000271227">
    <property type="component" value="Unassembled WGS sequence"/>
</dbReference>
<proteinExistence type="predicted"/>
<evidence type="ECO:0000313" key="2">
    <source>
        <dbReference type="EMBL" id="RMB00617.1"/>
    </source>
</evidence>
<reference evidence="2 3" key="1">
    <citation type="submission" date="2018-10" db="EMBL/GenBank/DDBJ databases">
        <title>Genomic Encyclopedia of Archaeal and Bacterial Type Strains, Phase II (KMG-II): from individual species to whole genera.</title>
        <authorList>
            <person name="Goeker M."/>
        </authorList>
    </citation>
    <scope>NUCLEOTIDE SEQUENCE [LARGE SCALE GENOMIC DNA]</scope>
    <source>
        <strain evidence="2 3">DSM 25217</strain>
    </source>
</reference>
<feature type="domain" description="AB hydrolase-1" evidence="1">
    <location>
        <begin position="21"/>
        <end position="247"/>
    </location>
</feature>